<dbReference type="CDD" id="cd13589">
    <property type="entry name" value="PBP2_polyamine_RpCGA009"/>
    <property type="match status" value="1"/>
</dbReference>
<dbReference type="Gene3D" id="3.40.190.10">
    <property type="entry name" value="Periplasmic binding protein-like II"/>
    <property type="match status" value="2"/>
</dbReference>
<gene>
    <name evidence="3" type="ORF">ACFQND_09740</name>
</gene>
<keyword evidence="1 2" id="KW-0732">Signal</keyword>
<dbReference type="SUPFAM" id="SSF53850">
    <property type="entry name" value="Periplasmic binding protein-like II"/>
    <property type="match status" value="1"/>
</dbReference>
<dbReference type="Pfam" id="PF13416">
    <property type="entry name" value="SBP_bac_8"/>
    <property type="match status" value="1"/>
</dbReference>
<feature type="signal peptide" evidence="2">
    <location>
        <begin position="1"/>
        <end position="24"/>
    </location>
</feature>
<evidence type="ECO:0000313" key="4">
    <source>
        <dbReference type="Proteomes" id="UP001596270"/>
    </source>
</evidence>
<dbReference type="EMBL" id="JBHSRS010000018">
    <property type="protein sequence ID" value="MFC6281512.1"/>
    <property type="molecule type" value="Genomic_DNA"/>
</dbReference>
<dbReference type="InterPro" id="IPR006059">
    <property type="entry name" value="SBP"/>
</dbReference>
<dbReference type="Proteomes" id="UP001596270">
    <property type="component" value="Unassembled WGS sequence"/>
</dbReference>
<proteinExistence type="predicted"/>
<dbReference type="PANTHER" id="PTHR30006:SF2">
    <property type="entry name" value="ABC TRANSPORTER SUBSTRATE-BINDING PROTEIN"/>
    <property type="match status" value="1"/>
</dbReference>
<accession>A0ABW1TXJ6</accession>
<dbReference type="RefSeq" id="WP_371437131.1">
    <property type="nucleotide sequence ID" value="NZ_JBHSRS010000018.1"/>
</dbReference>
<organism evidence="3 4">
    <name type="scientific">Polaromonas aquatica</name>
    <dbReference type="NCBI Taxonomy" id="332657"/>
    <lineage>
        <taxon>Bacteria</taxon>
        <taxon>Pseudomonadati</taxon>
        <taxon>Pseudomonadota</taxon>
        <taxon>Betaproteobacteria</taxon>
        <taxon>Burkholderiales</taxon>
        <taxon>Comamonadaceae</taxon>
        <taxon>Polaromonas</taxon>
    </lineage>
</organism>
<evidence type="ECO:0000256" key="1">
    <source>
        <dbReference type="ARBA" id="ARBA00022729"/>
    </source>
</evidence>
<sequence>MKRHLNPVSFAAVALCLAAGHAAAQDNTLRINSFGGAYETAHRKCVITPFEKETGAHVQVVTAYSADAFAQLRAQKNAPQFDVINFSGGQEIVAAAEGLLSPVDPKKLVNAADLYDFAKAGLAKGEGPAYSVAAIGMIYNQNSMRTPPASWKELMNPKLTPHLVLTDISNGYGMLGFLMLNKVEGGDLSNIQPGLNAVKKLLDGGATIVSTSPEIQQEFAQNAAWLAAYASDYAYTLTKANLPVKFTQGAEGTPASYITTNLVAKRPNQALALKFIDMSLSKNAQQCFATELRYSPTNAKAVLPADVAAGVAYGASGVKGLLRFDAPTIEANRSAWVEKWNKTIAKK</sequence>
<comment type="caution">
    <text evidence="3">The sequence shown here is derived from an EMBL/GenBank/DDBJ whole genome shotgun (WGS) entry which is preliminary data.</text>
</comment>
<dbReference type="PANTHER" id="PTHR30006">
    <property type="entry name" value="THIAMINE-BINDING PERIPLASMIC PROTEIN-RELATED"/>
    <property type="match status" value="1"/>
</dbReference>
<protein>
    <submittedName>
        <fullName evidence="3">ABC transporter substrate-binding protein</fullName>
    </submittedName>
</protein>
<keyword evidence="4" id="KW-1185">Reference proteome</keyword>
<name>A0ABW1TXJ6_9BURK</name>
<evidence type="ECO:0000313" key="3">
    <source>
        <dbReference type="EMBL" id="MFC6281512.1"/>
    </source>
</evidence>
<evidence type="ECO:0000256" key="2">
    <source>
        <dbReference type="SAM" id="SignalP"/>
    </source>
</evidence>
<reference evidence="4" key="1">
    <citation type="journal article" date="2019" name="Int. J. Syst. Evol. Microbiol.">
        <title>The Global Catalogue of Microorganisms (GCM) 10K type strain sequencing project: providing services to taxonomists for standard genome sequencing and annotation.</title>
        <authorList>
            <consortium name="The Broad Institute Genomics Platform"/>
            <consortium name="The Broad Institute Genome Sequencing Center for Infectious Disease"/>
            <person name="Wu L."/>
            <person name="Ma J."/>
        </authorList>
    </citation>
    <scope>NUCLEOTIDE SEQUENCE [LARGE SCALE GENOMIC DNA]</scope>
    <source>
        <strain evidence="4">CCUG 39402</strain>
    </source>
</reference>
<feature type="chain" id="PRO_5046125142" evidence="2">
    <location>
        <begin position="25"/>
        <end position="347"/>
    </location>
</feature>